<dbReference type="PIRSF" id="PIRSF000161">
    <property type="entry name" value="DHPR"/>
    <property type="match status" value="1"/>
</dbReference>
<dbReference type="Gene3D" id="3.30.360.10">
    <property type="entry name" value="Dihydrodipicolinate Reductase, domain 2"/>
    <property type="match status" value="1"/>
</dbReference>
<evidence type="ECO:0000256" key="10">
    <source>
        <dbReference type="ARBA" id="ARBA00038983"/>
    </source>
</evidence>
<dbReference type="GO" id="GO:0009089">
    <property type="term" value="P:lysine biosynthetic process via diaminopimelate"/>
    <property type="evidence" value="ECO:0007669"/>
    <property type="project" value="UniProtKB-UniRule"/>
</dbReference>
<dbReference type="SUPFAM" id="SSF55347">
    <property type="entry name" value="Glyceraldehyde-3-phosphate dehydrogenase-like, C-terminal domain"/>
    <property type="match status" value="1"/>
</dbReference>
<dbReference type="NCBIfam" id="TIGR00036">
    <property type="entry name" value="dapB"/>
    <property type="match status" value="1"/>
</dbReference>
<dbReference type="PANTHER" id="PTHR20836:SF0">
    <property type="entry name" value="4-HYDROXY-TETRAHYDRODIPICOLINATE REDUCTASE 1, CHLOROPLASTIC-RELATED"/>
    <property type="match status" value="1"/>
</dbReference>
<accession>A0A7W2ARN5</accession>
<dbReference type="InterPro" id="IPR022663">
    <property type="entry name" value="DapB_C"/>
</dbReference>
<dbReference type="PROSITE" id="PS01298">
    <property type="entry name" value="DAPB"/>
    <property type="match status" value="1"/>
</dbReference>
<name>A0A7W2ARN5_9BACL</name>
<dbReference type="HAMAP" id="MF_00102">
    <property type="entry name" value="DapB"/>
    <property type="match status" value="1"/>
</dbReference>
<dbReference type="InterPro" id="IPR022664">
    <property type="entry name" value="DapB_N_CS"/>
</dbReference>
<dbReference type="GO" id="GO:0051287">
    <property type="term" value="F:NAD binding"/>
    <property type="evidence" value="ECO:0007669"/>
    <property type="project" value="UniProtKB-UniRule"/>
</dbReference>
<dbReference type="GO" id="GO:0016726">
    <property type="term" value="F:oxidoreductase activity, acting on CH or CH2 groups, NAD or NADP as acceptor"/>
    <property type="evidence" value="ECO:0007669"/>
    <property type="project" value="UniProtKB-UniRule"/>
</dbReference>
<comment type="pathway">
    <text evidence="9 13">Amino-acid biosynthesis; L-lysine biosynthesis via DAP pathway; (S)-tetrahydrodipicolinate from L-aspartate: step 4/4.</text>
</comment>
<keyword evidence="3 13" id="KW-0028">Amino-acid biosynthesis</keyword>
<keyword evidence="8 13" id="KW-0457">Lysine biosynthesis</keyword>
<evidence type="ECO:0000259" key="15">
    <source>
        <dbReference type="Pfam" id="PF05173"/>
    </source>
</evidence>
<sequence>MMKIRVIVAGASGRMGQEVVKMLVKEENMELVGAISRSQAGKDAGEVVGIGYLGIPFVSSTLEALSKTKANVLVDFTTPEVVKENMELAMQTGVRPVVGTSGLSQKDVASLAKTSKKTGTGAIIAPNFAIGAVLMMVFAQKAAKYLPHVEIIESHHDRKLDAPSGTSLKTAEMINENRAEMRQGHPEEKELIDGARGAYFNGFRIHSVRLPGLVAHQEVLFGGNGQLLTVRHDSFNRESFMPGVKLAVEKVMNLDRLVYGLENILDL</sequence>
<keyword evidence="5 13" id="KW-0220">Diaminopimelate biosynthesis</keyword>
<gene>
    <name evidence="13" type="primary">dapB</name>
    <name evidence="16" type="ORF">H2C83_09650</name>
</gene>
<proteinExistence type="inferred from homology"/>
<dbReference type="Pfam" id="PF05173">
    <property type="entry name" value="DapB_C"/>
    <property type="match status" value="1"/>
</dbReference>
<dbReference type="Pfam" id="PF01113">
    <property type="entry name" value="DapB_N"/>
    <property type="match status" value="1"/>
</dbReference>
<dbReference type="EC" id="1.17.1.8" evidence="10 13"/>
<dbReference type="GO" id="GO:0008839">
    <property type="term" value="F:4-hydroxy-tetrahydrodipicolinate reductase"/>
    <property type="evidence" value="ECO:0007669"/>
    <property type="project" value="UniProtKB-UniRule"/>
</dbReference>
<feature type="domain" description="Dihydrodipicolinate reductase N-terminal" evidence="14">
    <location>
        <begin position="4"/>
        <end position="128"/>
    </location>
</feature>
<feature type="binding site" evidence="13">
    <location>
        <position position="156"/>
    </location>
    <ligand>
        <name>(S)-2,3,4,5-tetrahydrodipicolinate</name>
        <dbReference type="ChEBI" id="CHEBI:16845"/>
    </ligand>
</feature>
<evidence type="ECO:0000256" key="1">
    <source>
        <dbReference type="ARBA" id="ARBA00006642"/>
    </source>
</evidence>
<feature type="binding site" evidence="13">
    <location>
        <begin position="99"/>
        <end position="101"/>
    </location>
    <ligand>
        <name>NAD(+)</name>
        <dbReference type="ChEBI" id="CHEBI:57540"/>
    </ligand>
</feature>
<evidence type="ECO:0000256" key="12">
    <source>
        <dbReference type="ARBA" id="ARBA00049396"/>
    </source>
</evidence>
<comment type="function">
    <text evidence="13">Catalyzes the conversion of 4-hydroxy-tetrahydrodipicolinate (HTPA) to tetrahydrodipicolinate.</text>
</comment>
<protein>
    <recommendedName>
        <fullName evidence="10 13">4-hydroxy-tetrahydrodipicolinate reductase</fullName>
        <shortName evidence="13">HTPA reductase</shortName>
        <ecNumber evidence="10 13">1.17.1.8</ecNumber>
    </recommendedName>
</protein>
<dbReference type="CDD" id="cd02274">
    <property type="entry name" value="DHDPR_N"/>
    <property type="match status" value="1"/>
</dbReference>
<comment type="caution">
    <text evidence="13">Lacks conserved residue(s) required for the propagation of feature annotation.</text>
</comment>
<feature type="binding site" evidence="13">
    <location>
        <begin position="10"/>
        <end position="15"/>
    </location>
    <ligand>
        <name>NAD(+)</name>
        <dbReference type="ChEBI" id="CHEBI:57540"/>
    </ligand>
</feature>
<evidence type="ECO:0000256" key="11">
    <source>
        <dbReference type="ARBA" id="ARBA00049080"/>
    </source>
</evidence>
<dbReference type="InterPro" id="IPR036291">
    <property type="entry name" value="NAD(P)-bd_dom_sf"/>
</dbReference>
<dbReference type="Proteomes" id="UP000538292">
    <property type="component" value="Unassembled WGS sequence"/>
</dbReference>
<feature type="binding site" evidence="13">
    <location>
        <position position="37"/>
    </location>
    <ligand>
        <name>NADP(+)</name>
        <dbReference type="ChEBI" id="CHEBI:58349"/>
    </ligand>
</feature>
<evidence type="ECO:0000256" key="13">
    <source>
        <dbReference type="HAMAP-Rule" id="MF_00102"/>
    </source>
</evidence>
<comment type="similarity">
    <text evidence="1 13">Belongs to the DapB family.</text>
</comment>
<evidence type="ECO:0000256" key="8">
    <source>
        <dbReference type="ARBA" id="ARBA00023154"/>
    </source>
</evidence>
<comment type="catalytic activity">
    <reaction evidence="11 13">
        <text>(S)-2,3,4,5-tetrahydrodipicolinate + NADP(+) + H2O = (2S,4S)-4-hydroxy-2,3,4,5-tetrahydrodipicolinate + NADPH + H(+)</text>
        <dbReference type="Rhea" id="RHEA:35331"/>
        <dbReference type="ChEBI" id="CHEBI:15377"/>
        <dbReference type="ChEBI" id="CHEBI:15378"/>
        <dbReference type="ChEBI" id="CHEBI:16845"/>
        <dbReference type="ChEBI" id="CHEBI:57783"/>
        <dbReference type="ChEBI" id="CHEBI:58349"/>
        <dbReference type="ChEBI" id="CHEBI:67139"/>
        <dbReference type="EC" id="1.17.1.8"/>
    </reaction>
</comment>
<dbReference type="GO" id="GO:0050661">
    <property type="term" value="F:NADP binding"/>
    <property type="evidence" value="ECO:0007669"/>
    <property type="project" value="UniProtKB-UniRule"/>
</dbReference>
<evidence type="ECO:0000256" key="4">
    <source>
        <dbReference type="ARBA" id="ARBA00022857"/>
    </source>
</evidence>
<feature type="binding site" evidence="13">
    <location>
        <begin position="125"/>
        <end position="128"/>
    </location>
    <ligand>
        <name>NAD(+)</name>
        <dbReference type="ChEBI" id="CHEBI:57540"/>
    </ligand>
</feature>
<evidence type="ECO:0000313" key="17">
    <source>
        <dbReference type="Proteomes" id="UP000538292"/>
    </source>
</evidence>
<keyword evidence="4 13" id="KW-0521">NADP</keyword>
<keyword evidence="2 13" id="KW-0963">Cytoplasm</keyword>
<dbReference type="GO" id="GO:0019877">
    <property type="term" value="P:diaminopimelate biosynthetic process"/>
    <property type="evidence" value="ECO:0007669"/>
    <property type="project" value="UniProtKB-UniRule"/>
</dbReference>
<evidence type="ECO:0000313" key="16">
    <source>
        <dbReference type="EMBL" id="MBA4602572.1"/>
    </source>
</evidence>
<organism evidence="16 17">
    <name type="scientific">Thermoactinomyces mirandus</name>
    <dbReference type="NCBI Taxonomy" id="2756294"/>
    <lineage>
        <taxon>Bacteria</taxon>
        <taxon>Bacillati</taxon>
        <taxon>Bacillota</taxon>
        <taxon>Bacilli</taxon>
        <taxon>Bacillales</taxon>
        <taxon>Thermoactinomycetaceae</taxon>
        <taxon>Thermoactinomyces</taxon>
    </lineage>
</organism>
<evidence type="ECO:0000256" key="3">
    <source>
        <dbReference type="ARBA" id="ARBA00022605"/>
    </source>
</evidence>
<reference evidence="16 17" key="1">
    <citation type="submission" date="2020-07" db="EMBL/GenBank/DDBJ databases">
        <title>Thermoactinomyces phylogeny.</title>
        <authorList>
            <person name="Dunlap C."/>
        </authorList>
    </citation>
    <scope>NUCLEOTIDE SEQUENCE [LARGE SCALE GENOMIC DNA]</scope>
    <source>
        <strain evidence="16 17">AMNI-1</strain>
    </source>
</reference>
<comment type="caution">
    <text evidence="16">The sequence shown here is derived from an EMBL/GenBank/DDBJ whole genome shotgun (WGS) entry which is preliminary data.</text>
</comment>
<feature type="active site" description="Proton donor" evidence="13">
    <location>
        <position position="159"/>
    </location>
</feature>
<keyword evidence="6 13" id="KW-0560">Oxidoreductase</keyword>
<feature type="domain" description="Dihydrodipicolinate reductase C-terminal" evidence="15">
    <location>
        <begin position="131"/>
        <end position="265"/>
    </location>
</feature>
<evidence type="ECO:0000259" key="14">
    <source>
        <dbReference type="Pfam" id="PF01113"/>
    </source>
</evidence>
<evidence type="ECO:0000256" key="2">
    <source>
        <dbReference type="ARBA" id="ARBA00022490"/>
    </source>
</evidence>
<dbReference type="UniPathway" id="UPA00034">
    <property type="reaction ID" value="UER00018"/>
</dbReference>
<dbReference type="InterPro" id="IPR023940">
    <property type="entry name" value="DHDPR_bac"/>
</dbReference>
<dbReference type="PANTHER" id="PTHR20836">
    <property type="entry name" value="DIHYDRODIPICOLINATE REDUCTASE"/>
    <property type="match status" value="1"/>
</dbReference>
<evidence type="ECO:0000256" key="9">
    <source>
        <dbReference type="ARBA" id="ARBA00037922"/>
    </source>
</evidence>
<evidence type="ECO:0000256" key="7">
    <source>
        <dbReference type="ARBA" id="ARBA00023027"/>
    </source>
</evidence>
<dbReference type="GO" id="GO:0005829">
    <property type="term" value="C:cytosol"/>
    <property type="evidence" value="ECO:0007669"/>
    <property type="project" value="TreeGrafter"/>
</dbReference>
<feature type="binding site" evidence="13">
    <location>
        <begin position="165"/>
        <end position="166"/>
    </location>
    <ligand>
        <name>(S)-2,3,4,5-tetrahydrodipicolinate</name>
        <dbReference type="ChEBI" id="CHEBI:16845"/>
    </ligand>
</feature>
<dbReference type="FunFam" id="3.30.360.10:FF:000009">
    <property type="entry name" value="4-hydroxy-tetrahydrodipicolinate reductase"/>
    <property type="match status" value="1"/>
</dbReference>
<dbReference type="EMBL" id="JACEOL010000031">
    <property type="protein sequence ID" value="MBA4602572.1"/>
    <property type="molecule type" value="Genomic_DNA"/>
</dbReference>
<comment type="subunit">
    <text evidence="13">Homotetramer.</text>
</comment>
<keyword evidence="17" id="KW-1185">Reference proteome</keyword>
<comment type="subcellular location">
    <subcellularLocation>
        <location evidence="13">Cytoplasm</location>
    </subcellularLocation>
</comment>
<evidence type="ECO:0000256" key="6">
    <source>
        <dbReference type="ARBA" id="ARBA00023002"/>
    </source>
</evidence>
<dbReference type="InterPro" id="IPR000846">
    <property type="entry name" value="DapB_N"/>
</dbReference>
<keyword evidence="7 13" id="KW-0520">NAD</keyword>
<feature type="active site" description="Proton donor/acceptor" evidence="13">
    <location>
        <position position="155"/>
    </location>
</feature>
<comment type="catalytic activity">
    <reaction evidence="12 13">
        <text>(S)-2,3,4,5-tetrahydrodipicolinate + NAD(+) + H2O = (2S,4S)-4-hydroxy-2,3,4,5-tetrahydrodipicolinate + NADH + H(+)</text>
        <dbReference type="Rhea" id="RHEA:35323"/>
        <dbReference type="ChEBI" id="CHEBI:15377"/>
        <dbReference type="ChEBI" id="CHEBI:15378"/>
        <dbReference type="ChEBI" id="CHEBI:16845"/>
        <dbReference type="ChEBI" id="CHEBI:57540"/>
        <dbReference type="ChEBI" id="CHEBI:57945"/>
        <dbReference type="ChEBI" id="CHEBI:67139"/>
        <dbReference type="EC" id="1.17.1.8"/>
    </reaction>
</comment>
<dbReference type="AlphaFoldDB" id="A0A7W2ARN5"/>
<evidence type="ECO:0000256" key="5">
    <source>
        <dbReference type="ARBA" id="ARBA00022915"/>
    </source>
</evidence>
<dbReference type="SUPFAM" id="SSF51735">
    <property type="entry name" value="NAD(P)-binding Rossmann-fold domains"/>
    <property type="match status" value="1"/>
</dbReference>
<comment type="caution">
    <text evidence="13">Was originally thought to be a dihydrodipicolinate reductase (DHDPR), catalyzing the conversion of dihydrodipicolinate to tetrahydrodipicolinate. However, it was shown in E.coli that the substrate of the enzymatic reaction is not dihydrodipicolinate (DHDP) but in fact (2S,4S)-4-hydroxy-2,3,4,5-tetrahydrodipicolinic acid (HTPA), the product released by the DapA-catalyzed reaction.</text>
</comment>
<dbReference type="Gene3D" id="3.40.50.720">
    <property type="entry name" value="NAD(P)-binding Rossmann-like Domain"/>
    <property type="match status" value="1"/>
</dbReference>